<dbReference type="Proteomes" id="UP000590511">
    <property type="component" value="Unassembled WGS sequence"/>
</dbReference>
<dbReference type="AlphaFoldDB" id="A0A7W7MMF9"/>
<evidence type="ECO:0000313" key="4">
    <source>
        <dbReference type="Proteomes" id="UP000590511"/>
    </source>
</evidence>
<dbReference type="EMBL" id="BOMP01000161">
    <property type="protein sequence ID" value="GIE45405.1"/>
    <property type="molecule type" value="Genomic_DNA"/>
</dbReference>
<organism evidence="3 4">
    <name type="scientific">Actinoplanes lobatus</name>
    <dbReference type="NCBI Taxonomy" id="113568"/>
    <lineage>
        <taxon>Bacteria</taxon>
        <taxon>Bacillati</taxon>
        <taxon>Actinomycetota</taxon>
        <taxon>Actinomycetes</taxon>
        <taxon>Micromonosporales</taxon>
        <taxon>Micromonosporaceae</taxon>
        <taxon>Actinoplanes</taxon>
    </lineage>
</organism>
<protein>
    <submittedName>
        <fullName evidence="3">Uncharacterized protein</fullName>
    </submittedName>
</protein>
<evidence type="ECO:0000313" key="3">
    <source>
        <dbReference type="EMBL" id="MBB4755160.1"/>
    </source>
</evidence>
<name>A0A7W7MMF9_9ACTN</name>
<evidence type="ECO:0000313" key="2">
    <source>
        <dbReference type="EMBL" id="GIE45405.1"/>
    </source>
</evidence>
<dbReference type="EMBL" id="JACHNC010000001">
    <property type="protein sequence ID" value="MBB4755160.1"/>
    <property type="molecule type" value="Genomic_DNA"/>
</dbReference>
<proteinExistence type="predicted"/>
<reference evidence="2 5" key="2">
    <citation type="submission" date="2021-01" db="EMBL/GenBank/DDBJ databases">
        <title>Whole genome shotgun sequence of Actinoplanes lobatus NBRC 12513.</title>
        <authorList>
            <person name="Komaki H."/>
            <person name="Tamura T."/>
        </authorList>
    </citation>
    <scope>NUCLEOTIDE SEQUENCE [LARGE SCALE GENOMIC DNA]</scope>
    <source>
        <strain evidence="2 5">NBRC 12513</strain>
    </source>
</reference>
<evidence type="ECO:0000313" key="5">
    <source>
        <dbReference type="Proteomes" id="UP000631312"/>
    </source>
</evidence>
<accession>A0A7W7MMF9</accession>
<keyword evidence="5" id="KW-1185">Reference proteome</keyword>
<dbReference type="RefSeq" id="WP_229807424.1">
    <property type="nucleotide sequence ID" value="NZ_BOMP01000161.1"/>
</dbReference>
<sequence>MAIDAQREEFLRWRDAWRLPDEGPRVPERELDLEERLPPDRPARR</sequence>
<dbReference type="Proteomes" id="UP000631312">
    <property type="component" value="Unassembled WGS sequence"/>
</dbReference>
<feature type="region of interest" description="Disordered" evidence="1">
    <location>
        <begin position="20"/>
        <end position="45"/>
    </location>
</feature>
<reference evidence="3 4" key="1">
    <citation type="submission" date="2020-08" db="EMBL/GenBank/DDBJ databases">
        <title>Sequencing the genomes of 1000 actinobacteria strains.</title>
        <authorList>
            <person name="Klenk H.-P."/>
        </authorList>
    </citation>
    <scope>NUCLEOTIDE SEQUENCE [LARGE SCALE GENOMIC DNA]</scope>
    <source>
        <strain evidence="3 4">DSM 43150</strain>
    </source>
</reference>
<evidence type="ECO:0000256" key="1">
    <source>
        <dbReference type="SAM" id="MobiDB-lite"/>
    </source>
</evidence>
<gene>
    <name evidence="2" type="ORF">Alo02nite_83030</name>
    <name evidence="3" type="ORF">BJ964_009321</name>
</gene>
<comment type="caution">
    <text evidence="3">The sequence shown here is derived from an EMBL/GenBank/DDBJ whole genome shotgun (WGS) entry which is preliminary data.</text>
</comment>